<evidence type="ECO:0000313" key="2">
    <source>
        <dbReference type="EMBL" id="HGV54944.1"/>
    </source>
</evidence>
<gene>
    <name evidence="2" type="ORF">ENT73_02485</name>
</gene>
<dbReference type="InterPro" id="IPR007393">
    <property type="entry name" value="YlxR_dom"/>
</dbReference>
<organism evidence="2">
    <name type="scientific">Caldimicrobium thiodismutans</name>
    <dbReference type="NCBI Taxonomy" id="1653476"/>
    <lineage>
        <taxon>Bacteria</taxon>
        <taxon>Pseudomonadati</taxon>
        <taxon>Thermodesulfobacteriota</taxon>
        <taxon>Thermodesulfobacteria</taxon>
        <taxon>Thermodesulfobacteriales</taxon>
        <taxon>Thermodesulfobacteriaceae</taxon>
        <taxon>Caldimicrobium</taxon>
    </lineage>
</organism>
<dbReference type="Gene3D" id="3.30.1230.10">
    <property type="entry name" value="YlxR-like"/>
    <property type="match status" value="1"/>
</dbReference>
<accession>A0A832GPM6</accession>
<evidence type="ECO:0000259" key="1">
    <source>
        <dbReference type="Pfam" id="PF04296"/>
    </source>
</evidence>
<comment type="caution">
    <text evidence="2">The sequence shown here is derived from an EMBL/GenBank/DDBJ whole genome shotgun (WGS) entry which is preliminary data.</text>
</comment>
<dbReference type="PANTHER" id="PTHR34215:SF1">
    <property type="entry name" value="YLXR DOMAIN-CONTAINING PROTEIN"/>
    <property type="match status" value="1"/>
</dbReference>
<dbReference type="Pfam" id="PF04296">
    <property type="entry name" value="YlxR"/>
    <property type="match status" value="1"/>
</dbReference>
<feature type="domain" description="YlxR" evidence="1">
    <location>
        <begin position="10"/>
        <end position="72"/>
    </location>
</feature>
<dbReference type="SUPFAM" id="SSF64376">
    <property type="entry name" value="YlxR-like"/>
    <property type="match status" value="1"/>
</dbReference>
<dbReference type="EMBL" id="DSZU01000041">
    <property type="protein sequence ID" value="HGV54944.1"/>
    <property type="molecule type" value="Genomic_DNA"/>
</dbReference>
<dbReference type="PANTHER" id="PTHR34215">
    <property type="entry name" value="BLL0784 PROTEIN"/>
    <property type="match status" value="1"/>
</dbReference>
<sequence length="74" mass="8513">MPKKGHVPIRTCVACRRKFPKKELIRFILAGEEIILDERATHPGRGAYLCQECLPLKDSLKVLSKLERALRRKS</sequence>
<dbReference type="AlphaFoldDB" id="A0A832GPM6"/>
<reference evidence="2" key="1">
    <citation type="journal article" date="2020" name="mSystems">
        <title>Genome- and Community-Level Interaction Insights into Carbon Utilization and Element Cycling Functions of Hydrothermarchaeota in Hydrothermal Sediment.</title>
        <authorList>
            <person name="Zhou Z."/>
            <person name="Liu Y."/>
            <person name="Xu W."/>
            <person name="Pan J."/>
            <person name="Luo Z.H."/>
            <person name="Li M."/>
        </authorList>
    </citation>
    <scope>NUCLEOTIDE SEQUENCE [LARGE SCALE GENOMIC DNA]</scope>
    <source>
        <strain evidence="2">SpSt-605</strain>
    </source>
</reference>
<proteinExistence type="predicted"/>
<dbReference type="InterPro" id="IPR037465">
    <property type="entry name" value="YlxR"/>
</dbReference>
<protein>
    <submittedName>
        <fullName evidence="2">DUF448 domain-containing protein</fullName>
    </submittedName>
</protein>
<name>A0A832GPM6_9BACT</name>
<dbReference type="InterPro" id="IPR035931">
    <property type="entry name" value="YlxR-like_sf"/>
</dbReference>